<keyword evidence="11" id="KW-1185">Reference proteome</keyword>
<dbReference type="InterPro" id="IPR012334">
    <property type="entry name" value="Pectin_lyas_fold"/>
</dbReference>
<evidence type="ECO:0000256" key="6">
    <source>
        <dbReference type="ARBA" id="ARBA00047928"/>
    </source>
</evidence>
<dbReference type="InterPro" id="IPR000070">
    <property type="entry name" value="Pectinesterase_cat"/>
</dbReference>
<comment type="similarity">
    <text evidence="2">Belongs to the pectinesterase family.</text>
</comment>
<sequence>MKVLSLIQLLALETIIVVANGLGVTEPPKGAVVVNVNSNSGYKSIQDAVSSLPDDTSSQTIFIYPGTYHGQVVLKRKGPTTLQGYTEDIKNQGANKVLLTNSLVASAAGSNTKSATLQVYSDDTKVYNINIENSYGTGGGRGAQAQALALSQSGLRNGYYGVGFLSYQDTVYTASGTSYFGSTYIQGAVDYIFGMKGIAYFYNSVLASSSYGFITAQGRESSDYFAGYVFDNVKLITVVNGTDNGVFLGRPWRNHSTVVFKNSDFGNVVKLAGWTTWTTDSPQTDAVYWAEYNNRGASAWNPSRASFARQIGKDEAEGKWSVVGTLGSDGWIDSRFR</sequence>
<keyword evidence="8" id="KW-0732">Signal</keyword>
<evidence type="ECO:0000259" key="9">
    <source>
        <dbReference type="Pfam" id="PF01095"/>
    </source>
</evidence>
<evidence type="ECO:0000256" key="3">
    <source>
        <dbReference type="ARBA" id="ARBA00013229"/>
    </source>
</evidence>
<name>A0A2T7A2W6_TUBBO</name>
<dbReference type="GO" id="GO:0042545">
    <property type="term" value="P:cell wall modification"/>
    <property type="evidence" value="ECO:0007669"/>
    <property type="project" value="UniProtKB-UniRule"/>
</dbReference>
<keyword evidence="8" id="KW-0964">Secreted</keyword>
<proteinExistence type="inferred from homology"/>
<keyword evidence="5 8" id="KW-0063">Aspartyl esterase</keyword>
<comment type="pathway">
    <text evidence="1 8">Glycan metabolism; pectin degradation; 2-dehydro-3-deoxy-D-gluconate from pectin: step 1/5.</text>
</comment>
<dbReference type="UniPathway" id="UPA00545">
    <property type="reaction ID" value="UER00823"/>
</dbReference>
<feature type="active site" evidence="7">
    <location>
        <position position="190"/>
    </location>
</feature>
<dbReference type="PANTHER" id="PTHR31321">
    <property type="entry name" value="ACYL-COA THIOESTER HYDROLASE YBHC-RELATED"/>
    <property type="match status" value="1"/>
</dbReference>
<dbReference type="SUPFAM" id="SSF51126">
    <property type="entry name" value="Pectin lyase-like"/>
    <property type="match status" value="1"/>
</dbReference>
<evidence type="ECO:0000256" key="5">
    <source>
        <dbReference type="ARBA" id="ARBA00023085"/>
    </source>
</evidence>
<dbReference type="GO" id="GO:0045490">
    <property type="term" value="P:pectin catabolic process"/>
    <property type="evidence" value="ECO:0007669"/>
    <property type="project" value="UniProtKB-UniRule"/>
</dbReference>
<dbReference type="OrthoDB" id="2019149at2759"/>
<dbReference type="InterPro" id="IPR033131">
    <property type="entry name" value="Pectinesterase_Asp_AS"/>
</dbReference>
<dbReference type="PROSITE" id="PS00503">
    <property type="entry name" value="PECTINESTERASE_2"/>
    <property type="match status" value="1"/>
</dbReference>
<keyword evidence="4 8" id="KW-0378">Hydrolase</keyword>
<dbReference type="PANTHER" id="PTHR31321:SF57">
    <property type="entry name" value="PECTINESTERASE 53-RELATED"/>
    <property type="match status" value="1"/>
</dbReference>
<dbReference type="EMBL" id="NESQ01000034">
    <property type="protein sequence ID" value="PUU82082.1"/>
    <property type="molecule type" value="Genomic_DNA"/>
</dbReference>
<dbReference type="Proteomes" id="UP000244722">
    <property type="component" value="Unassembled WGS sequence"/>
</dbReference>
<dbReference type="GO" id="GO:0030599">
    <property type="term" value="F:pectinesterase activity"/>
    <property type="evidence" value="ECO:0007669"/>
    <property type="project" value="UniProtKB-UniRule"/>
</dbReference>
<comment type="subcellular location">
    <subcellularLocation>
        <location evidence="8">Secreted</location>
    </subcellularLocation>
</comment>
<feature type="chain" id="PRO_5015369310" description="Pectinesterase" evidence="8">
    <location>
        <begin position="22"/>
        <end position="337"/>
    </location>
</feature>
<dbReference type="EC" id="3.1.1.11" evidence="3 8"/>
<keyword evidence="8" id="KW-0961">Cell wall biogenesis/degradation</keyword>
<reference evidence="10 11" key="1">
    <citation type="submission" date="2017-04" db="EMBL/GenBank/DDBJ databases">
        <title>Draft genome sequence of Tuber borchii Vittad., a whitish edible truffle.</title>
        <authorList>
            <consortium name="DOE Joint Genome Institute"/>
            <person name="Murat C."/>
            <person name="Kuo A."/>
            <person name="Barry K.W."/>
            <person name="Clum A."/>
            <person name="Dockter R.B."/>
            <person name="Fauchery L."/>
            <person name="Iotti M."/>
            <person name="Kohler A."/>
            <person name="Labutti K."/>
            <person name="Lindquist E.A."/>
            <person name="Lipzen A."/>
            <person name="Ohm R.A."/>
            <person name="Wang M."/>
            <person name="Grigoriev I.V."/>
            <person name="Zambonelli A."/>
            <person name="Martin F.M."/>
        </authorList>
    </citation>
    <scope>NUCLEOTIDE SEQUENCE [LARGE SCALE GENOMIC DNA]</scope>
    <source>
        <strain evidence="10 11">Tbo3840</strain>
    </source>
</reference>
<dbReference type="InterPro" id="IPR011050">
    <property type="entry name" value="Pectin_lyase_fold/virulence"/>
</dbReference>
<evidence type="ECO:0000256" key="1">
    <source>
        <dbReference type="ARBA" id="ARBA00005184"/>
    </source>
</evidence>
<accession>A0A2T7A2W6</accession>
<comment type="catalytic activity">
    <reaction evidence="6 8">
        <text>[(1-&gt;4)-alpha-D-galacturonosyl methyl ester](n) + n H2O = [(1-&gt;4)-alpha-D-galacturonosyl](n) + n methanol + n H(+)</text>
        <dbReference type="Rhea" id="RHEA:22380"/>
        <dbReference type="Rhea" id="RHEA-COMP:14570"/>
        <dbReference type="Rhea" id="RHEA-COMP:14573"/>
        <dbReference type="ChEBI" id="CHEBI:15377"/>
        <dbReference type="ChEBI" id="CHEBI:15378"/>
        <dbReference type="ChEBI" id="CHEBI:17790"/>
        <dbReference type="ChEBI" id="CHEBI:140522"/>
        <dbReference type="ChEBI" id="CHEBI:140523"/>
        <dbReference type="EC" id="3.1.1.11"/>
    </reaction>
</comment>
<evidence type="ECO:0000256" key="8">
    <source>
        <dbReference type="RuleBase" id="RU000589"/>
    </source>
</evidence>
<dbReference type="STRING" id="42251.A0A2T7A2W6"/>
<evidence type="ECO:0000313" key="11">
    <source>
        <dbReference type="Proteomes" id="UP000244722"/>
    </source>
</evidence>
<dbReference type="AlphaFoldDB" id="A0A2T7A2W6"/>
<dbReference type="Gene3D" id="2.160.20.10">
    <property type="entry name" value="Single-stranded right-handed beta-helix, Pectin lyase-like"/>
    <property type="match status" value="1"/>
</dbReference>
<evidence type="ECO:0000256" key="2">
    <source>
        <dbReference type="ARBA" id="ARBA00008891"/>
    </source>
</evidence>
<comment type="function">
    <text evidence="8">Involved in maceration and soft-rotting of plant tissue.</text>
</comment>
<organism evidence="10 11">
    <name type="scientific">Tuber borchii</name>
    <name type="common">White truffle</name>
    <dbReference type="NCBI Taxonomy" id="42251"/>
    <lineage>
        <taxon>Eukaryota</taxon>
        <taxon>Fungi</taxon>
        <taxon>Dikarya</taxon>
        <taxon>Ascomycota</taxon>
        <taxon>Pezizomycotina</taxon>
        <taxon>Pezizomycetes</taxon>
        <taxon>Pezizales</taxon>
        <taxon>Tuberaceae</taxon>
        <taxon>Tuber</taxon>
    </lineage>
</organism>
<dbReference type="Pfam" id="PF01095">
    <property type="entry name" value="Pectinesterase"/>
    <property type="match status" value="1"/>
</dbReference>
<evidence type="ECO:0000256" key="4">
    <source>
        <dbReference type="ARBA" id="ARBA00022801"/>
    </source>
</evidence>
<gene>
    <name evidence="10" type="ORF">B9Z19DRAFT_1099399</name>
</gene>
<evidence type="ECO:0000313" key="10">
    <source>
        <dbReference type="EMBL" id="PUU82082.1"/>
    </source>
</evidence>
<protein>
    <recommendedName>
        <fullName evidence="3 8">Pectinesterase</fullName>
        <ecNumber evidence="3 8">3.1.1.11</ecNumber>
    </recommendedName>
</protein>
<dbReference type="GO" id="GO:0005576">
    <property type="term" value="C:extracellular region"/>
    <property type="evidence" value="ECO:0007669"/>
    <property type="project" value="UniProtKB-SubCell"/>
</dbReference>
<comment type="caution">
    <text evidence="10">The sequence shown here is derived from an EMBL/GenBank/DDBJ whole genome shotgun (WGS) entry which is preliminary data.</text>
</comment>
<feature type="signal peptide" evidence="8">
    <location>
        <begin position="1"/>
        <end position="21"/>
    </location>
</feature>
<evidence type="ECO:0000256" key="7">
    <source>
        <dbReference type="PROSITE-ProRule" id="PRU10040"/>
    </source>
</evidence>
<feature type="domain" description="Pectinesterase catalytic" evidence="9">
    <location>
        <begin position="32"/>
        <end position="308"/>
    </location>
</feature>